<accession>A0A853PVU1</accession>
<gene>
    <name evidence="2" type="ORF">AC094_25290</name>
</gene>
<dbReference type="EMBL" id="LIDT01000024">
    <property type="protein sequence ID" value="OCR31757.1"/>
    <property type="molecule type" value="Genomic_DNA"/>
</dbReference>
<organism evidence="2 3">
    <name type="scientific">Bacteroides fragilis</name>
    <dbReference type="NCBI Taxonomy" id="817"/>
    <lineage>
        <taxon>Bacteria</taxon>
        <taxon>Pseudomonadati</taxon>
        <taxon>Bacteroidota</taxon>
        <taxon>Bacteroidia</taxon>
        <taxon>Bacteroidales</taxon>
        <taxon>Bacteroidaceae</taxon>
        <taxon>Bacteroides</taxon>
    </lineage>
</organism>
<feature type="compositionally biased region" description="Basic and acidic residues" evidence="1">
    <location>
        <begin position="190"/>
        <end position="211"/>
    </location>
</feature>
<evidence type="ECO:0000313" key="3">
    <source>
        <dbReference type="Proteomes" id="UP000093197"/>
    </source>
</evidence>
<feature type="region of interest" description="Disordered" evidence="1">
    <location>
        <begin position="131"/>
        <end position="155"/>
    </location>
</feature>
<feature type="region of interest" description="Disordered" evidence="1">
    <location>
        <begin position="188"/>
        <end position="236"/>
    </location>
</feature>
<evidence type="ECO:0000256" key="1">
    <source>
        <dbReference type="SAM" id="MobiDB-lite"/>
    </source>
</evidence>
<dbReference type="AlphaFoldDB" id="A0A853PVU1"/>
<comment type="caution">
    <text evidence="2">The sequence shown here is derived from an EMBL/GenBank/DDBJ whole genome shotgun (WGS) entry which is preliminary data.</text>
</comment>
<dbReference type="Proteomes" id="UP000093197">
    <property type="component" value="Unassembled WGS sequence"/>
</dbReference>
<dbReference type="RefSeq" id="WP_032579999.1">
    <property type="nucleotide sequence ID" value="NZ_LIDT01000024.1"/>
</dbReference>
<sequence>MCKNEQTIHYCTILSAGQWDFLLDGKAAIDRQKCLHRLMTAAVRTKTALRIKGVEIALEVGQAAASDVELAEYMGCNRKTIGKLIDSFNRLGMLTTRTNNRTSVHTLHFLTGWYVDGVLLTNPHYVKPTAVSKGQADGVRTPYSNDTPSEDKPCTVPDGCQCPRQDADSMAGGAAALSSSLCSSVVSDCSDDRADAEDKADNSHVKDKDNGQHGNNPIESPKEAQDGTIGGVDAPT</sequence>
<evidence type="ECO:0000313" key="2">
    <source>
        <dbReference type="EMBL" id="OCR31757.1"/>
    </source>
</evidence>
<protein>
    <submittedName>
        <fullName evidence="2">Uncharacterized protein</fullName>
    </submittedName>
</protein>
<reference evidence="2 3" key="1">
    <citation type="journal article" date="2016" name="PLoS ONE">
        <title>Genomic Diversity of Enterotoxigenic Strains of Bacteroides fragilis.</title>
        <authorList>
            <person name="Pierce J.V."/>
            <person name="Bernstein H.D."/>
        </authorList>
    </citation>
    <scope>NUCLEOTIDE SEQUENCE [LARGE SCALE GENOMIC DNA]</scope>
    <source>
        <strain evidence="2 3">20793-3</strain>
    </source>
</reference>
<proteinExistence type="predicted"/>
<name>A0A853PVU1_BACFG</name>